<dbReference type="Pfam" id="PF17932">
    <property type="entry name" value="TetR_C_24"/>
    <property type="match status" value="1"/>
</dbReference>
<keyword evidence="1 2" id="KW-0238">DNA-binding</keyword>
<dbReference type="RefSeq" id="WP_206290817.1">
    <property type="nucleotide sequence ID" value="NZ_CP063458.1"/>
</dbReference>
<dbReference type="PRINTS" id="PR00455">
    <property type="entry name" value="HTHTETR"/>
</dbReference>
<evidence type="ECO:0000259" key="3">
    <source>
        <dbReference type="PROSITE" id="PS50977"/>
    </source>
</evidence>
<dbReference type="Proteomes" id="UP000593765">
    <property type="component" value="Chromosome"/>
</dbReference>
<sequence length="202" mass="22733">MQRPDEKKRQLIVATAAKMFAARPFHKVRLDDIAAEAHLGKGTLYVYFDNKEDLYISLIYDGFERLVENLRRELSATAADGSLLPAAEALRRAVDALVGFAFAHPHLFEMMRNVGEIKRLHAGEWKAKRQEFMELIANTIRRGVENGELTDQNPEMTAACLGGMVRSIMLFGPRDLGEREVAAQVYRLIGHGIIKRPCGKPQ</sequence>
<evidence type="ECO:0000313" key="5">
    <source>
        <dbReference type="Proteomes" id="UP000593765"/>
    </source>
</evidence>
<dbReference type="PANTHER" id="PTHR30055:SF223">
    <property type="entry name" value="HTH-TYPE TRANSCRIPTIONAL REGULATOR UIDR"/>
    <property type="match status" value="1"/>
</dbReference>
<dbReference type="InterPro" id="IPR001647">
    <property type="entry name" value="HTH_TetR"/>
</dbReference>
<name>A0A7M2WRW3_9BACT</name>
<dbReference type="EMBL" id="CP063458">
    <property type="protein sequence ID" value="QOV87902.1"/>
    <property type="molecule type" value="Genomic_DNA"/>
</dbReference>
<dbReference type="InterPro" id="IPR050109">
    <property type="entry name" value="HTH-type_TetR-like_transc_reg"/>
</dbReference>
<protein>
    <submittedName>
        <fullName evidence="4">TetR/AcrR family transcriptional regulator</fullName>
    </submittedName>
</protein>
<feature type="domain" description="HTH tetR-type" evidence="3">
    <location>
        <begin position="6"/>
        <end position="66"/>
    </location>
</feature>
<reference evidence="4 5" key="1">
    <citation type="submission" date="2020-10" db="EMBL/GenBank/DDBJ databases">
        <title>Wide distribution of Phycisphaera-like planctomycetes from WD2101 soil group in peatlands and genome analysis of the first cultivated representative.</title>
        <authorList>
            <person name="Dedysh S.N."/>
            <person name="Beletsky A.V."/>
            <person name="Ivanova A."/>
            <person name="Kulichevskaya I.S."/>
            <person name="Suzina N.E."/>
            <person name="Philippov D.A."/>
            <person name="Rakitin A.L."/>
            <person name="Mardanov A.V."/>
            <person name="Ravin N.V."/>
        </authorList>
    </citation>
    <scope>NUCLEOTIDE SEQUENCE [LARGE SCALE GENOMIC DNA]</scope>
    <source>
        <strain evidence="4 5">M1803</strain>
    </source>
</reference>
<dbReference type="Gene3D" id="1.10.10.60">
    <property type="entry name" value="Homeodomain-like"/>
    <property type="match status" value="1"/>
</dbReference>
<evidence type="ECO:0000256" key="1">
    <source>
        <dbReference type="ARBA" id="ARBA00023125"/>
    </source>
</evidence>
<dbReference type="SUPFAM" id="SSF46689">
    <property type="entry name" value="Homeodomain-like"/>
    <property type="match status" value="1"/>
</dbReference>
<dbReference type="InterPro" id="IPR036271">
    <property type="entry name" value="Tet_transcr_reg_TetR-rel_C_sf"/>
</dbReference>
<feature type="DNA-binding region" description="H-T-H motif" evidence="2">
    <location>
        <begin position="29"/>
        <end position="48"/>
    </location>
</feature>
<dbReference type="GO" id="GO:0003700">
    <property type="term" value="F:DNA-binding transcription factor activity"/>
    <property type="evidence" value="ECO:0007669"/>
    <property type="project" value="TreeGrafter"/>
</dbReference>
<accession>A0A7M2WRW3</accession>
<proteinExistence type="predicted"/>
<keyword evidence="5" id="KW-1185">Reference proteome</keyword>
<organism evidence="4 5">
    <name type="scientific">Humisphaera borealis</name>
    <dbReference type="NCBI Taxonomy" id="2807512"/>
    <lineage>
        <taxon>Bacteria</taxon>
        <taxon>Pseudomonadati</taxon>
        <taxon>Planctomycetota</taxon>
        <taxon>Phycisphaerae</taxon>
        <taxon>Tepidisphaerales</taxon>
        <taxon>Tepidisphaeraceae</taxon>
        <taxon>Humisphaera</taxon>
    </lineage>
</organism>
<dbReference type="Pfam" id="PF00440">
    <property type="entry name" value="TetR_N"/>
    <property type="match status" value="1"/>
</dbReference>
<evidence type="ECO:0000256" key="2">
    <source>
        <dbReference type="PROSITE-ProRule" id="PRU00335"/>
    </source>
</evidence>
<dbReference type="KEGG" id="hbs:IPV69_16635"/>
<dbReference type="InterPro" id="IPR009057">
    <property type="entry name" value="Homeodomain-like_sf"/>
</dbReference>
<dbReference type="GO" id="GO:0000976">
    <property type="term" value="F:transcription cis-regulatory region binding"/>
    <property type="evidence" value="ECO:0007669"/>
    <property type="project" value="TreeGrafter"/>
</dbReference>
<gene>
    <name evidence="4" type="ORF">IPV69_16635</name>
</gene>
<evidence type="ECO:0000313" key="4">
    <source>
        <dbReference type="EMBL" id="QOV87902.1"/>
    </source>
</evidence>
<dbReference type="InterPro" id="IPR041490">
    <property type="entry name" value="KstR2_TetR_C"/>
</dbReference>
<dbReference type="PROSITE" id="PS50977">
    <property type="entry name" value="HTH_TETR_2"/>
    <property type="match status" value="1"/>
</dbReference>
<dbReference type="AlphaFoldDB" id="A0A7M2WRW3"/>
<dbReference type="PANTHER" id="PTHR30055">
    <property type="entry name" value="HTH-TYPE TRANSCRIPTIONAL REGULATOR RUTR"/>
    <property type="match status" value="1"/>
</dbReference>
<dbReference type="Gene3D" id="1.10.357.10">
    <property type="entry name" value="Tetracycline Repressor, domain 2"/>
    <property type="match status" value="1"/>
</dbReference>
<dbReference type="SUPFAM" id="SSF48498">
    <property type="entry name" value="Tetracyclin repressor-like, C-terminal domain"/>
    <property type="match status" value="1"/>
</dbReference>